<name>A0A4Y7PY96_9AGAM</name>
<proteinExistence type="predicted"/>
<dbReference type="Gene3D" id="3.40.50.720">
    <property type="entry name" value="NAD(P)-binding Rossmann-like Domain"/>
    <property type="match status" value="1"/>
</dbReference>
<reference evidence="4 5" key="1">
    <citation type="submission" date="2018-06" db="EMBL/GenBank/DDBJ databases">
        <title>A transcriptomic atlas of mushroom development highlights an independent origin of complex multicellularity.</title>
        <authorList>
            <consortium name="DOE Joint Genome Institute"/>
            <person name="Krizsan K."/>
            <person name="Almasi E."/>
            <person name="Merenyi Z."/>
            <person name="Sahu N."/>
            <person name="Viragh M."/>
            <person name="Koszo T."/>
            <person name="Mondo S."/>
            <person name="Kiss B."/>
            <person name="Balint B."/>
            <person name="Kues U."/>
            <person name="Barry K."/>
            <person name="Hegedus J.C."/>
            <person name="Henrissat B."/>
            <person name="Johnson J."/>
            <person name="Lipzen A."/>
            <person name="Ohm R."/>
            <person name="Nagy I."/>
            <person name="Pangilinan J."/>
            <person name="Yan J."/>
            <person name="Xiong Y."/>
            <person name="Grigoriev I.V."/>
            <person name="Hibbett D.S."/>
            <person name="Nagy L.G."/>
        </authorList>
    </citation>
    <scope>NUCLEOTIDE SEQUENCE [LARGE SCALE GENOMIC DNA]</scope>
    <source>
        <strain evidence="4 5">SZMC22713</strain>
    </source>
</reference>
<dbReference type="EMBL" id="ML170193">
    <property type="protein sequence ID" value="TDL19872.1"/>
    <property type="molecule type" value="Genomic_DNA"/>
</dbReference>
<dbReference type="Gene3D" id="3.90.25.10">
    <property type="entry name" value="UDP-galactose 4-epimerase, domain 1"/>
    <property type="match status" value="1"/>
</dbReference>
<protein>
    <submittedName>
        <fullName evidence="4">NAD-binding protein</fullName>
    </submittedName>
</protein>
<feature type="domain" description="NmrA-like" evidence="3">
    <location>
        <begin position="3"/>
        <end position="302"/>
    </location>
</feature>
<evidence type="ECO:0000256" key="2">
    <source>
        <dbReference type="ARBA" id="ARBA00023002"/>
    </source>
</evidence>
<evidence type="ECO:0000259" key="3">
    <source>
        <dbReference type="Pfam" id="PF05368"/>
    </source>
</evidence>
<dbReference type="SUPFAM" id="SSF51735">
    <property type="entry name" value="NAD(P)-binding Rossmann-fold domains"/>
    <property type="match status" value="1"/>
</dbReference>
<dbReference type="InterPro" id="IPR045312">
    <property type="entry name" value="PCBER-like"/>
</dbReference>
<keyword evidence="2" id="KW-0560">Oxidoreductase</keyword>
<evidence type="ECO:0000256" key="1">
    <source>
        <dbReference type="ARBA" id="ARBA00022857"/>
    </source>
</evidence>
<dbReference type="VEuPathDB" id="FungiDB:BD410DRAFT_841824"/>
<dbReference type="CDD" id="cd05259">
    <property type="entry name" value="PCBER_SDR_a"/>
    <property type="match status" value="1"/>
</dbReference>
<dbReference type="OrthoDB" id="9974981at2759"/>
<dbReference type="InterPro" id="IPR008030">
    <property type="entry name" value="NmrA-like"/>
</dbReference>
<keyword evidence="1" id="KW-0521">NADP</keyword>
<accession>A0A4Y7PY96</accession>
<dbReference type="Pfam" id="PF05368">
    <property type="entry name" value="NmrA"/>
    <property type="match status" value="1"/>
</dbReference>
<organism evidence="4 5">
    <name type="scientific">Rickenella mellea</name>
    <dbReference type="NCBI Taxonomy" id="50990"/>
    <lineage>
        <taxon>Eukaryota</taxon>
        <taxon>Fungi</taxon>
        <taxon>Dikarya</taxon>
        <taxon>Basidiomycota</taxon>
        <taxon>Agaricomycotina</taxon>
        <taxon>Agaricomycetes</taxon>
        <taxon>Hymenochaetales</taxon>
        <taxon>Rickenellaceae</taxon>
        <taxon>Rickenella</taxon>
    </lineage>
</organism>
<dbReference type="AlphaFoldDB" id="A0A4Y7PY96"/>
<sequence>MSQKQTVIIFGATGRTGASIVNGLVNSDKFNVVAAIRPASKDKPEVEQLKSRGVEIRLVDISAVDDSTVEALRGVDIVISATSGSTISAQKQLVDAAKKAGVKRFIPNDWASPCIRGVRQYYDDKKVIQDYILGLGMGYTFIDVGIWYQVIIPPVDPTKQLLPGQIESFAKIYRGGEVKNAFTDKGDIGIFVARIIDDPRTLNHYVFIWGEEATKRQVLDIAENVRGVKIETTSVSPAEAEKELASARAAGGFPQILTEYEYSFWVRGDNTIENAKKPEYGGALDARELYPDIKPVTLTEYAHSFYGKSN</sequence>
<evidence type="ECO:0000313" key="5">
    <source>
        <dbReference type="Proteomes" id="UP000294933"/>
    </source>
</evidence>
<dbReference type="PANTHER" id="PTHR47706:SF9">
    <property type="entry name" value="NMRA-LIKE DOMAIN-CONTAINING PROTEIN-RELATED"/>
    <property type="match status" value="1"/>
</dbReference>
<keyword evidence="5" id="KW-1185">Reference proteome</keyword>
<dbReference type="PANTHER" id="PTHR47706">
    <property type="entry name" value="NMRA-LIKE FAMILY PROTEIN"/>
    <property type="match status" value="1"/>
</dbReference>
<dbReference type="STRING" id="50990.A0A4Y7PY96"/>
<dbReference type="InterPro" id="IPR051609">
    <property type="entry name" value="NmrA/Isoflavone_reductase-like"/>
</dbReference>
<evidence type="ECO:0000313" key="4">
    <source>
        <dbReference type="EMBL" id="TDL19872.1"/>
    </source>
</evidence>
<dbReference type="Proteomes" id="UP000294933">
    <property type="component" value="Unassembled WGS sequence"/>
</dbReference>
<dbReference type="GO" id="GO:0016491">
    <property type="term" value="F:oxidoreductase activity"/>
    <property type="evidence" value="ECO:0007669"/>
    <property type="project" value="UniProtKB-KW"/>
</dbReference>
<gene>
    <name evidence="4" type="ORF">BD410DRAFT_841824</name>
</gene>
<dbReference type="InterPro" id="IPR036291">
    <property type="entry name" value="NAD(P)-bd_dom_sf"/>
</dbReference>